<evidence type="ECO:0000313" key="6">
    <source>
        <dbReference type="EMBL" id="CAL1712775.1"/>
    </source>
</evidence>
<dbReference type="Pfam" id="PF00383">
    <property type="entry name" value="dCMP_cyt_deam_1"/>
    <property type="match status" value="1"/>
</dbReference>
<proteinExistence type="inferred from homology"/>
<dbReference type="CDD" id="cd10540">
    <property type="entry name" value="SET_SpSet7-like"/>
    <property type="match status" value="1"/>
</dbReference>
<feature type="domain" description="CMP/dCMP-type deaminase" evidence="5">
    <location>
        <begin position="347"/>
        <end position="470"/>
    </location>
</feature>
<dbReference type="Proteomes" id="UP001497453">
    <property type="component" value="Chromosome 7"/>
</dbReference>
<organism evidence="6 7">
    <name type="scientific">Somion occarium</name>
    <dbReference type="NCBI Taxonomy" id="3059160"/>
    <lineage>
        <taxon>Eukaryota</taxon>
        <taxon>Fungi</taxon>
        <taxon>Dikarya</taxon>
        <taxon>Basidiomycota</taxon>
        <taxon>Agaricomycotina</taxon>
        <taxon>Agaricomycetes</taxon>
        <taxon>Polyporales</taxon>
        <taxon>Cerrenaceae</taxon>
        <taxon>Somion</taxon>
    </lineage>
</organism>
<dbReference type="PANTHER" id="PTHR11079">
    <property type="entry name" value="CYTOSINE DEAMINASE FAMILY MEMBER"/>
    <property type="match status" value="1"/>
</dbReference>
<dbReference type="PROSITE" id="PS51747">
    <property type="entry name" value="CYT_DCMP_DEAMINASES_2"/>
    <property type="match status" value="1"/>
</dbReference>
<dbReference type="Gene3D" id="3.40.140.10">
    <property type="entry name" value="Cytidine Deaminase, domain 2"/>
    <property type="match status" value="1"/>
</dbReference>
<dbReference type="InterPro" id="IPR016193">
    <property type="entry name" value="Cytidine_deaminase-like"/>
</dbReference>
<accession>A0ABP1DY90</accession>
<keyword evidence="1" id="KW-0819">tRNA processing</keyword>
<dbReference type="InterPro" id="IPR002125">
    <property type="entry name" value="CMP_dCMP_dom"/>
</dbReference>
<keyword evidence="7" id="KW-1185">Reference proteome</keyword>
<dbReference type="CDD" id="cd01285">
    <property type="entry name" value="nucleoside_deaminase"/>
    <property type="match status" value="1"/>
</dbReference>
<comment type="similarity">
    <text evidence="2">Belongs to the cytidine and deoxycytidylate deaminase family. ADAT3 subfamily.</text>
</comment>
<reference evidence="7" key="1">
    <citation type="submission" date="2024-04" db="EMBL/GenBank/DDBJ databases">
        <authorList>
            <person name="Shaw F."/>
            <person name="Minotto A."/>
        </authorList>
    </citation>
    <scope>NUCLEOTIDE SEQUENCE [LARGE SCALE GENOMIC DNA]</scope>
</reference>
<evidence type="ECO:0000256" key="3">
    <source>
        <dbReference type="SAM" id="MobiDB-lite"/>
    </source>
</evidence>
<evidence type="ECO:0008006" key="8">
    <source>
        <dbReference type="Google" id="ProtNLM"/>
    </source>
</evidence>
<protein>
    <recommendedName>
        <fullName evidence="8">SET domain-containing protein</fullName>
    </recommendedName>
</protein>
<evidence type="ECO:0000313" key="7">
    <source>
        <dbReference type="Proteomes" id="UP001497453"/>
    </source>
</evidence>
<dbReference type="InterPro" id="IPR001214">
    <property type="entry name" value="SET_dom"/>
</dbReference>
<dbReference type="PANTHER" id="PTHR11079:SF156">
    <property type="entry name" value="INACTIVE TRNA-SPECIFIC ADENOSINE DEAMINASE-LIKE PROTEIN 3-RELATED"/>
    <property type="match status" value="1"/>
</dbReference>
<evidence type="ECO:0000259" key="4">
    <source>
        <dbReference type="PROSITE" id="PS50280"/>
    </source>
</evidence>
<evidence type="ECO:0000256" key="1">
    <source>
        <dbReference type="ARBA" id="ARBA00022694"/>
    </source>
</evidence>
<dbReference type="PROSITE" id="PS50280">
    <property type="entry name" value="SET"/>
    <property type="match status" value="1"/>
</dbReference>
<evidence type="ECO:0000259" key="5">
    <source>
        <dbReference type="PROSITE" id="PS51747"/>
    </source>
</evidence>
<dbReference type="EMBL" id="OZ037950">
    <property type="protein sequence ID" value="CAL1712775.1"/>
    <property type="molecule type" value="Genomic_DNA"/>
</dbReference>
<sequence length="509" mass="57159">MLSRLAPEHLNKTGCRIVYIEGEGRGVFASKSIPARTLIEISPVLLFTKEEYEKHGRYTVLDNYTFIWPDGRMALALGLGSLFNHSDSPNVSFSIDADTDSIRYTTSRAVLPDEELCIFYGDNLWFDPVDMKSIQYAIEKGPEHGWGSLSHLRDDVRNPTFETWQLVEGDPDEIIPEDKLPFVRIKTTPDDPEEEELFTIQTVEAWVVDVPDQRQIATMLRWLRTSGLEDSSVSHLKRIRKNQSSNISTLLLCLTSNSADPPALPNDMELPAPYVVRVPKLVALTQASLKLKSSLWPTNYAPKRKGEFEGWSRGKVRWAWEAMKTVLREATSIKRNGEHPIVAYVPEPYDEAIKEATQMQKAILAHDTRRTTSHPLRHATLNAIRAVADYRAATGDEETVPPLDNDSPSSNLTGVKEPEERRNGSHYLLTSLTVFLSHEPCIMCSMALLHSRVKEIIYITPMKKTGGCGSIACIPKLEGVNHRYGISRWKDGEGGISMEGLEVDEGEDA</sequence>
<dbReference type="SUPFAM" id="SSF53927">
    <property type="entry name" value="Cytidine deaminase-like"/>
    <property type="match status" value="1"/>
</dbReference>
<feature type="region of interest" description="Disordered" evidence="3">
    <location>
        <begin position="396"/>
        <end position="421"/>
    </location>
</feature>
<feature type="domain" description="SET" evidence="4">
    <location>
        <begin position="13"/>
        <end position="121"/>
    </location>
</feature>
<dbReference type="SUPFAM" id="SSF82199">
    <property type="entry name" value="SET domain"/>
    <property type="match status" value="1"/>
</dbReference>
<dbReference type="InterPro" id="IPR046341">
    <property type="entry name" value="SET_dom_sf"/>
</dbReference>
<dbReference type="SMART" id="SM00317">
    <property type="entry name" value="SET"/>
    <property type="match status" value="1"/>
</dbReference>
<gene>
    <name evidence="6" type="ORF">GFSPODELE1_LOCUS8988</name>
</gene>
<name>A0ABP1DY90_9APHY</name>
<dbReference type="Gene3D" id="2.170.270.10">
    <property type="entry name" value="SET domain"/>
    <property type="match status" value="1"/>
</dbReference>
<evidence type="ECO:0000256" key="2">
    <source>
        <dbReference type="ARBA" id="ARBA00038160"/>
    </source>
</evidence>
<dbReference type="Pfam" id="PF00856">
    <property type="entry name" value="SET"/>
    <property type="match status" value="1"/>
</dbReference>